<dbReference type="Proteomes" id="UP000009326">
    <property type="component" value="Unassembled WGS sequence"/>
</dbReference>
<reference evidence="5 6" key="1">
    <citation type="submission" date="2012-06" db="EMBL/GenBank/DDBJ databases">
        <title>Draft genome sequence of Lactobacillus gigeriorum CRBIP 24.85T, isolated from chicken crop.</title>
        <authorList>
            <person name="Cousin S."/>
            <person name="Ma L."/>
            <person name="Creno S."/>
            <person name="Clermont D."/>
            <person name="Loux V."/>
            <person name="Bizet C."/>
            <person name="Bouchier C."/>
        </authorList>
    </citation>
    <scope>NUCLEOTIDE SEQUENCE [LARGE SCALE GENOMIC DNA]</scope>
    <source>
        <strain evidence="6">CRBIP 24.85T</strain>
    </source>
</reference>
<proteinExistence type="predicted"/>
<dbReference type="GO" id="GO:0016788">
    <property type="term" value="F:hydrolase activity, acting on ester bonds"/>
    <property type="evidence" value="ECO:0007669"/>
    <property type="project" value="InterPro"/>
</dbReference>
<protein>
    <recommendedName>
        <fullName evidence="4">VRR-NUC domain-containing protein</fullName>
    </recommendedName>
</protein>
<dbReference type="SMART" id="SM00990">
    <property type="entry name" value="VRR_NUC"/>
    <property type="match status" value="1"/>
</dbReference>
<dbReference type="EMBL" id="CAKC01000033">
    <property type="protein sequence ID" value="CCI86694.1"/>
    <property type="molecule type" value="Genomic_DNA"/>
</dbReference>
<dbReference type="Pfam" id="PF08774">
    <property type="entry name" value="VRR_NUC"/>
    <property type="match status" value="1"/>
</dbReference>
<comment type="caution">
    <text evidence="5">The sequence shown here is derived from an EMBL/GenBank/DDBJ whole genome shotgun (WGS) entry which is preliminary data.</text>
</comment>
<dbReference type="GO" id="GO:0004518">
    <property type="term" value="F:nuclease activity"/>
    <property type="evidence" value="ECO:0007669"/>
    <property type="project" value="UniProtKB-KW"/>
</dbReference>
<evidence type="ECO:0000313" key="6">
    <source>
        <dbReference type="Proteomes" id="UP000009326"/>
    </source>
</evidence>
<dbReference type="InterPro" id="IPR014883">
    <property type="entry name" value="VRR_NUC"/>
</dbReference>
<sequence>MILSEHEIQKRIQVAVSRNGCTIFRTNVGKVKTADGRWFDTGLPKGFPDLMGFRWSDGRIFFIEVKSATGKPRPEQITFHRFLQSHQVIHGIARSTEDALKIINESLVGYGF</sequence>
<dbReference type="STRING" id="1423751.FC38_GL001202"/>
<gene>
    <name evidence="5" type="ORF">BN52_09010</name>
</gene>
<evidence type="ECO:0000259" key="4">
    <source>
        <dbReference type="SMART" id="SM00990"/>
    </source>
</evidence>
<evidence type="ECO:0000256" key="3">
    <source>
        <dbReference type="ARBA" id="ARBA00022801"/>
    </source>
</evidence>
<dbReference type="GO" id="GO:0003676">
    <property type="term" value="F:nucleic acid binding"/>
    <property type="evidence" value="ECO:0007669"/>
    <property type="project" value="InterPro"/>
</dbReference>
<keyword evidence="2" id="KW-0540">Nuclease</keyword>
<dbReference type="AlphaFoldDB" id="I7KNF3"/>
<accession>I7KNF3</accession>
<organism evidence="5 6">
    <name type="scientific">Lactobacillus gigeriorum DSM 23908 = CRBIP 24.85</name>
    <dbReference type="NCBI Taxonomy" id="1423751"/>
    <lineage>
        <taxon>Bacteria</taxon>
        <taxon>Bacillati</taxon>
        <taxon>Bacillota</taxon>
        <taxon>Bacilli</taxon>
        <taxon>Lactobacillales</taxon>
        <taxon>Lactobacillaceae</taxon>
        <taxon>Lactobacillus</taxon>
    </lineage>
</organism>
<evidence type="ECO:0000256" key="1">
    <source>
        <dbReference type="ARBA" id="ARBA00001946"/>
    </source>
</evidence>
<name>I7KNF3_9LACO</name>
<feature type="domain" description="VRR-NUC" evidence="4">
    <location>
        <begin position="3"/>
        <end position="97"/>
    </location>
</feature>
<dbReference type="Gene3D" id="3.40.1350.10">
    <property type="match status" value="1"/>
</dbReference>
<comment type="cofactor">
    <cofactor evidence="1">
        <name>Mg(2+)</name>
        <dbReference type="ChEBI" id="CHEBI:18420"/>
    </cofactor>
</comment>
<evidence type="ECO:0000256" key="2">
    <source>
        <dbReference type="ARBA" id="ARBA00022722"/>
    </source>
</evidence>
<dbReference type="InterPro" id="IPR011856">
    <property type="entry name" value="tRNA_endonuc-like_dom_sf"/>
</dbReference>
<evidence type="ECO:0000313" key="5">
    <source>
        <dbReference type="EMBL" id="CCI86694.1"/>
    </source>
</evidence>
<keyword evidence="3" id="KW-0378">Hydrolase</keyword>
<dbReference type="RefSeq" id="WP_008472715.1">
    <property type="nucleotide sequence ID" value="NZ_AYZO01000034.1"/>
</dbReference>